<keyword evidence="1" id="KW-0732">Signal</keyword>
<dbReference type="RefSeq" id="WP_207299449.1">
    <property type="nucleotide sequence ID" value="NZ_CP071444.1"/>
</dbReference>
<accession>A0A975AH61</accession>
<evidence type="ECO:0000256" key="1">
    <source>
        <dbReference type="SAM" id="SignalP"/>
    </source>
</evidence>
<evidence type="ECO:0000313" key="3">
    <source>
        <dbReference type="EMBL" id="QSX08107.1"/>
    </source>
</evidence>
<evidence type="ECO:0000259" key="2">
    <source>
        <dbReference type="SMART" id="SM00909"/>
    </source>
</evidence>
<dbReference type="EMBL" id="CP071444">
    <property type="protein sequence ID" value="QSX08107.1"/>
    <property type="molecule type" value="Genomic_DNA"/>
</dbReference>
<dbReference type="KEGG" id="alka:J0B03_09925"/>
<protein>
    <submittedName>
        <fullName evidence="3">GerMN domain-containing protein</fullName>
    </submittedName>
</protein>
<evidence type="ECO:0000313" key="4">
    <source>
        <dbReference type="Proteomes" id="UP000663499"/>
    </source>
</evidence>
<organism evidence="3 4">
    <name type="scientific">Alkalibacter rhizosphaerae</name>
    <dbReference type="NCBI Taxonomy" id="2815577"/>
    <lineage>
        <taxon>Bacteria</taxon>
        <taxon>Bacillati</taxon>
        <taxon>Bacillota</taxon>
        <taxon>Clostridia</taxon>
        <taxon>Eubacteriales</taxon>
        <taxon>Eubacteriaceae</taxon>
        <taxon>Alkalibacter</taxon>
    </lineage>
</organism>
<keyword evidence="4" id="KW-1185">Reference proteome</keyword>
<dbReference type="Pfam" id="PF10646">
    <property type="entry name" value="Germane"/>
    <property type="match status" value="1"/>
</dbReference>
<feature type="chain" id="PRO_5037869049" evidence="1">
    <location>
        <begin position="26"/>
        <end position="378"/>
    </location>
</feature>
<proteinExistence type="predicted"/>
<dbReference type="SMART" id="SM00909">
    <property type="entry name" value="Germane"/>
    <property type="match status" value="1"/>
</dbReference>
<dbReference type="Proteomes" id="UP000663499">
    <property type="component" value="Chromosome"/>
</dbReference>
<name>A0A975AH61_9FIRM</name>
<reference evidence="3" key="1">
    <citation type="submission" date="2021-03" db="EMBL/GenBank/DDBJ databases">
        <title>Alkalibacter marinus sp. nov., isolated from tidal flat sediment.</title>
        <authorList>
            <person name="Namirimu T."/>
            <person name="Yang J.-A."/>
            <person name="Yang S.-H."/>
            <person name="Kim Y.-J."/>
            <person name="Kwon K.K."/>
        </authorList>
    </citation>
    <scope>NUCLEOTIDE SEQUENCE</scope>
    <source>
        <strain evidence="3">ES005</strain>
    </source>
</reference>
<feature type="signal peptide" evidence="1">
    <location>
        <begin position="1"/>
        <end position="25"/>
    </location>
</feature>
<dbReference type="AlphaFoldDB" id="A0A975AH61"/>
<dbReference type="InterPro" id="IPR019606">
    <property type="entry name" value="GerMN"/>
</dbReference>
<dbReference type="PROSITE" id="PS51257">
    <property type="entry name" value="PROKAR_LIPOPROTEIN"/>
    <property type="match status" value="1"/>
</dbReference>
<sequence length="378" mass="42360">MKRIKIFGIWMVVLLLFLAVGCSNGGTDPGNGDDNGDGNNGNGDDVLLTVEELFSMENDVRYVYEGSGNEYASFYTVVDYLEGNKIQRRTDNGGTQTVEVIQVDTGVVERLYRKGEVYFRENLLKKTDVREVLLMEPIEVGTQWTVSGDGTRTITGIDVEVETPLGIFDTVEVTTEFQQQDAYSMFSLVQGNYDTAITEDAAAEYSGVIKEYYAKDIGLVKRAYVMAEGEVVSELKEIIEDDKLVQSVIFYYPDQSSQDYDEYQQVVKEVSFATNQVTRTTLEEAYKEDAPFTVLTENTTINHLYLNDDGMVYIDVSKAFVDEMNLGAGYESMVLQALANTIGNYYGLERILLTVDNGLYESGHIVLQQGEYLEADLE</sequence>
<gene>
    <name evidence="3" type="ORF">J0B03_09925</name>
</gene>
<dbReference type="Gene3D" id="2.40.360.20">
    <property type="match status" value="1"/>
</dbReference>
<feature type="domain" description="GerMN" evidence="2">
    <location>
        <begin position="279"/>
        <end position="364"/>
    </location>
</feature>